<dbReference type="Pfam" id="PF25487">
    <property type="entry name" value="ETR1_N"/>
    <property type="match status" value="1"/>
</dbReference>
<dbReference type="InterPro" id="IPR000014">
    <property type="entry name" value="PAS"/>
</dbReference>
<name>A0A951QE10_9CYAN</name>
<comment type="catalytic activity">
    <reaction evidence="1">
        <text>ATP + protein L-histidine = ADP + protein N-phospho-L-histidine.</text>
        <dbReference type="EC" id="2.7.13.3"/>
    </reaction>
</comment>
<dbReference type="InterPro" id="IPR058544">
    <property type="entry name" value="ETR1_N"/>
</dbReference>
<dbReference type="InterPro" id="IPR013655">
    <property type="entry name" value="PAS_fold_3"/>
</dbReference>
<evidence type="ECO:0000259" key="11">
    <source>
        <dbReference type="PROSITE" id="PS50112"/>
    </source>
</evidence>
<dbReference type="Pfam" id="PF07568">
    <property type="entry name" value="HisKA_2"/>
    <property type="match status" value="1"/>
</dbReference>
<dbReference type="InterPro" id="IPR013767">
    <property type="entry name" value="PAS_fold"/>
</dbReference>
<dbReference type="EMBL" id="JAHHHD010000018">
    <property type="protein sequence ID" value="MBW4660174.1"/>
    <property type="molecule type" value="Genomic_DNA"/>
</dbReference>
<keyword evidence="9" id="KW-0812">Transmembrane</keyword>
<evidence type="ECO:0000259" key="12">
    <source>
        <dbReference type="PROSITE" id="PS50113"/>
    </source>
</evidence>
<dbReference type="NCBIfam" id="TIGR00229">
    <property type="entry name" value="sensory_box"/>
    <property type="match status" value="5"/>
</dbReference>
<keyword evidence="4" id="KW-0808">Transferase</keyword>
<evidence type="ECO:0000256" key="3">
    <source>
        <dbReference type="ARBA" id="ARBA00022553"/>
    </source>
</evidence>
<dbReference type="PROSITE" id="PS50112">
    <property type="entry name" value="PAS"/>
    <property type="match status" value="4"/>
</dbReference>
<evidence type="ECO:0000256" key="6">
    <source>
        <dbReference type="ARBA" id="ARBA00022777"/>
    </source>
</evidence>
<dbReference type="Pfam" id="PF00989">
    <property type="entry name" value="PAS"/>
    <property type="match status" value="1"/>
</dbReference>
<dbReference type="Pfam" id="PF08448">
    <property type="entry name" value="PAS_4"/>
    <property type="match status" value="2"/>
</dbReference>
<evidence type="ECO:0000259" key="10">
    <source>
        <dbReference type="PROSITE" id="PS50109"/>
    </source>
</evidence>
<dbReference type="InterPro" id="IPR000700">
    <property type="entry name" value="PAS-assoc_C"/>
</dbReference>
<keyword evidence="7" id="KW-0067">ATP-binding</keyword>
<dbReference type="AlphaFoldDB" id="A0A951QE10"/>
<dbReference type="InterPro" id="IPR035965">
    <property type="entry name" value="PAS-like_dom_sf"/>
</dbReference>
<feature type="transmembrane region" description="Helical" evidence="9">
    <location>
        <begin position="90"/>
        <end position="115"/>
    </location>
</feature>
<dbReference type="SUPFAM" id="SSF55785">
    <property type="entry name" value="PYP-like sensor domain (PAS domain)"/>
    <property type="match status" value="5"/>
</dbReference>
<dbReference type="SUPFAM" id="SSF55874">
    <property type="entry name" value="ATPase domain of HSP90 chaperone/DNA topoisomerase II/histidine kinase"/>
    <property type="match status" value="1"/>
</dbReference>
<sequence length="966" mass="107738">MLNQTTLLGSTLFIPHGHCYLWKPELVGLHILSDGLIGLAYYSIPLTLFYFVRRRQDLPFTWVFLLFSAFIVACGTTHLLEIWTLWYPTYWLSGVVKLITAAISLATAVVLVLIVPKALALPSPAQLEAANQSLSRLAAIVESSGDAIIGKSLEGVITSWNASAERLFGYTAAEAIGQPIAILFPPDHVDELSQVLEQIKQGETIESYEAVRVRKDGQRIDIAATISPIKDAAGRVIGAAKIAHDITPRKQAEAALQESEARFQSIVTNMAGMIYRYFPGEDGAGKFTYVSLGAYELLELEPDQILQNANSVWTLIHPEDLLSLQTSVATAVQNRAHWHWEGQLTTPSGQLKWIQGNSRPQTTSDGLVWDGLLIDISDRKQAEEALRESDHRFRAIFNTMFQFMGLLTPEGILLEANQAALEFAGLMPEDVVGRPFWEIRWWTISAATQAQLQDAIAQAATGQFIRYEVDVLGIGDTVITIDFSLKPIRDEAGQVVLLIPEGRDISDRKRTEAALRYSEATNRAIISAIPDFLFQLNRDGNYLHLINTNHVPGLCVGDMVPGVNIYDVLPFDKAQERMGYVERALETRKLQIYDYEFAVEGEVYCEEARISPISEQEVLIMVRDITDRRRAEVEIELQSIIVRNMAEGVCMVKVSDGLFVYTNPKFERMFGYETDELIGQHVAIVNYEDKNTHTTALYEKLAKVILAQGEAIYEIRNVRKDGTSFWCQATATVFEHPNHGAVFVVVQQDITERKQAESMVQASLKEKEVLLKEIHHRVKNNLGVVDGLLQMQARRSPHPQVVETLKESQNRIASIALVHEKLYGSKDLANIDFAQYIADLTAHLFDSYNTHSSQIKLITQIDDIPLDIDTAIPCGLIINELVSNALKYAFPKAQGEIHVTFRQHEDQLISLTVRDNGIGLPSGFNLKQTKTLGMSLIRGLVKQIQGTLEISGGSGTTVTLRFARGK</sequence>
<reference evidence="13" key="2">
    <citation type="journal article" date="2022" name="Microbiol. Resour. Announc.">
        <title>Metagenome Sequencing to Explore Phylogenomics of Terrestrial Cyanobacteria.</title>
        <authorList>
            <person name="Ward R.D."/>
            <person name="Stajich J.E."/>
            <person name="Johansen J.R."/>
            <person name="Huntemann M."/>
            <person name="Clum A."/>
            <person name="Foster B."/>
            <person name="Foster B."/>
            <person name="Roux S."/>
            <person name="Palaniappan K."/>
            <person name="Varghese N."/>
            <person name="Mukherjee S."/>
            <person name="Reddy T.B.K."/>
            <person name="Daum C."/>
            <person name="Copeland A."/>
            <person name="Chen I.A."/>
            <person name="Ivanova N.N."/>
            <person name="Kyrpides N.C."/>
            <person name="Shapiro N."/>
            <person name="Eloe-Fadrosh E.A."/>
            <person name="Pietrasiak N."/>
        </authorList>
    </citation>
    <scope>NUCLEOTIDE SEQUENCE</scope>
    <source>
        <strain evidence="13">UHER 2000/2452</strain>
    </source>
</reference>
<feature type="transmembrane region" description="Helical" evidence="9">
    <location>
        <begin position="63"/>
        <end position="84"/>
    </location>
</feature>
<feature type="domain" description="PAS" evidence="11">
    <location>
        <begin position="656"/>
        <end position="704"/>
    </location>
</feature>
<keyword evidence="5" id="KW-0547">Nucleotide-binding</keyword>
<dbReference type="InterPro" id="IPR005467">
    <property type="entry name" value="His_kinase_dom"/>
</dbReference>
<dbReference type="PANTHER" id="PTHR41523">
    <property type="entry name" value="TWO-COMPONENT SYSTEM SENSOR PROTEIN"/>
    <property type="match status" value="1"/>
</dbReference>
<feature type="domain" description="PAC" evidence="12">
    <location>
        <begin position="338"/>
        <end position="388"/>
    </location>
</feature>
<dbReference type="GO" id="GO:0004673">
    <property type="term" value="F:protein histidine kinase activity"/>
    <property type="evidence" value="ECO:0007669"/>
    <property type="project" value="UniProtKB-EC"/>
</dbReference>
<feature type="transmembrane region" description="Helical" evidence="9">
    <location>
        <begin position="29"/>
        <end position="51"/>
    </location>
</feature>
<evidence type="ECO:0000256" key="1">
    <source>
        <dbReference type="ARBA" id="ARBA00000085"/>
    </source>
</evidence>
<dbReference type="Gene3D" id="3.30.565.10">
    <property type="entry name" value="Histidine kinase-like ATPase, C-terminal domain"/>
    <property type="match status" value="1"/>
</dbReference>
<dbReference type="InterPro" id="IPR036890">
    <property type="entry name" value="HATPase_C_sf"/>
</dbReference>
<evidence type="ECO:0000256" key="7">
    <source>
        <dbReference type="ARBA" id="ARBA00022840"/>
    </source>
</evidence>
<comment type="caution">
    <text evidence="13">The sequence shown here is derived from an EMBL/GenBank/DDBJ whole genome shotgun (WGS) entry which is preliminary data.</text>
</comment>
<dbReference type="Pfam" id="PF13426">
    <property type="entry name" value="PAS_9"/>
    <property type="match status" value="1"/>
</dbReference>
<dbReference type="Pfam" id="PF02518">
    <property type="entry name" value="HATPase_c"/>
    <property type="match status" value="1"/>
</dbReference>
<organism evidence="13 14">
    <name type="scientific">Drouetiella hepatica Uher 2000/2452</name>
    <dbReference type="NCBI Taxonomy" id="904376"/>
    <lineage>
        <taxon>Bacteria</taxon>
        <taxon>Bacillati</taxon>
        <taxon>Cyanobacteriota</taxon>
        <taxon>Cyanophyceae</taxon>
        <taxon>Oculatellales</taxon>
        <taxon>Oculatellaceae</taxon>
        <taxon>Drouetiella</taxon>
    </lineage>
</organism>
<keyword evidence="8" id="KW-0843">Virulence</keyword>
<dbReference type="PROSITE" id="PS50113">
    <property type="entry name" value="PAC"/>
    <property type="match status" value="4"/>
</dbReference>
<dbReference type="Proteomes" id="UP000757435">
    <property type="component" value="Unassembled WGS sequence"/>
</dbReference>
<reference evidence="13" key="1">
    <citation type="submission" date="2021-05" db="EMBL/GenBank/DDBJ databases">
        <authorList>
            <person name="Pietrasiak N."/>
            <person name="Ward R."/>
            <person name="Stajich J.E."/>
            <person name="Kurbessoian T."/>
        </authorList>
    </citation>
    <scope>NUCLEOTIDE SEQUENCE</scope>
    <source>
        <strain evidence="13">UHER 2000/2452</strain>
    </source>
</reference>
<dbReference type="PANTHER" id="PTHR41523:SF8">
    <property type="entry name" value="ETHYLENE RESPONSE SENSOR PROTEIN"/>
    <property type="match status" value="1"/>
</dbReference>
<dbReference type="Pfam" id="PF08447">
    <property type="entry name" value="PAS_3"/>
    <property type="match status" value="1"/>
</dbReference>
<evidence type="ECO:0000256" key="9">
    <source>
        <dbReference type="SAM" id="Phobius"/>
    </source>
</evidence>
<dbReference type="GO" id="GO:0005524">
    <property type="term" value="F:ATP binding"/>
    <property type="evidence" value="ECO:0007669"/>
    <property type="project" value="UniProtKB-KW"/>
</dbReference>
<dbReference type="InterPro" id="IPR011495">
    <property type="entry name" value="Sig_transdc_His_kin_sub2_dim/P"/>
</dbReference>
<evidence type="ECO:0000256" key="5">
    <source>
        <dbReference type="ARBA" id="ARBA00022741"/>
    </source>
</evidence>
<keyword evidence="3" id="KW-0597">Phosphoprotein</keyword>
<evidence type="ECO:0000313" key="13">
    <source>
        <dbReference type="EMBL" id="MBW4660174.1"/>
    </source>
</evidence>
<dbReference type="EC" id="2.7.13.3" evidence="2"/>
<gene>
    <name evidence="13" type="ORF">KME15_15975</name>
</gene>
<dbReference type="PROSITE" id="PS50109">
    <property type="entry name" value="HIS_KIN"/>
    <property type="match status" value="1"/>
</dbReference>
<dbReference type="SMART" id="SM00086">
    <property type="entry name" value="PAC"/>
    <property type="match status" value="5"/>
</dbReference>
<dbReference type="Gene3D" id="3.30.450.20">
    <property type="entry name" value="PAS domain"/>
    <property type="match status" value="5"/>
</dbReference>
<evidence type="ECO:0000256" key="4">
    <source>
        <dbReference type="ARBA" id="ARBA00022679"/>
    </source>
</evidence>
<keyword evidence="9" id="KW-1133">Transmembrane helix</keyword>
<feature type="domain" description="PAS" evidence="11">
    <location>
        <begin position="133"/>
        <end position="203"/>
    </location>
</feature>
<feature type="domain" description="Histidine kinase" evidence="10">
    <location>
        <begin position="773"/>
        <end position="966"/>
    </location>
</feature>
<feature type="domain" description="PAC" evidence="12">
    <location>
        <begin position="206"/>
        <end position="258"/>
    </location>
</feature>
<dbReference type="InterPro" id="IPR013656">
    <property type="entry name" value="PAS_4"/>
</dbReference>
<dbReference type="SMART" id="SM00091">
    <property type="entry name" value="PAS"/>
    <property type="match status" value="5"/>
</dbReference>
<dbReference type="FunFam" id="3.30.450.20:FF:000155">
    <property type="entry name" value="Sensor histidine kinase TodS"/>
    <property type="match status" value="1"/>
</dbReference>
<feature type="domain" description="PAC" evidence="12">
    <location>
        <begin position="465"/>
        <end position="517"/>
    </location>
</feature>
<dbReference type="InterPro" id="IPR003594">
    <property type="entry name" value="HATPase_dom"/>
</dbReference>
<dbReference type="CDD" id="cd00130">
    <property type="entry name" value="PAS"/>
    <property type="match status" value="4"/>
</dbReference>
<keyword evidence="6" id="KW-0418">Kinase</keyword>
<proteinExistence type="predicted"/>
<evidence type="ECO:0000313" key="14">
    <source>
        <dbReference type="Proteomes" id="UP000757435"/>
    </source>
</evidence>
<protein>
    <recommendedName>
        <fullName evidence="2">histidine kinase</fullName>
        <ecNumber evidence="2">2.7.13.3</ecNumber>
    </recommendedName>
</protein>
<feature type="domain" description="PAS" evidence="11">
    <location>
        <begin position="389"/>
        <end position="434"/>
    </location>
</feature>
<dbReference type="InterPro" id="IPR001610">
    <property type="entry name" value="PAC"/>
</dbReference>
<feature type="domain" description="PAC" evidence="12">
    <location>
        <begin position="711"/>
        <end position="762"/>
    </location>
</feature>
<dbReference type="SMART" id="SM00387">
    <property type="entry name" value="HATPase_c"/>
    <property type="match status" value="1"/>
</dbReference>
<feature type="domain" description="PAS" evidence="11">
    <location>
        <begin position="282"/>
        <end position="335"/>
    </location>
</feature>
<evidence type="ECO:0000256" key="2">
    <source>
        <dbReference type="ARBA" id="ARBA00012438"/>
    </source>
</evidence>
<dbReference type="GO" id="GO:0006355">
    <property type="term" value="P:regulation of DNA-templated transcription"/>
    <property type="evidence" value="ECO:0007669"/>
    <property type="project" value="InterPro"/>
</dbReference>
<keyword evidence="9" id="KW-0472">Membrane</keyword>
<accession>A0A951QE10</accession>
<evidence type="ECO:0000256" key="8">
    <source>
        <dbReference type="ARBA" id="ARBA00023026"/>
    </source>
</evidence>